<evidence type="ECO:0000313" key="2">
    <source>
        <dbReference type="EMBL" id="GMI04446.1"/>
    </source>
</evidence>
<sequence>MPRRTLLAEQLSGKKREPTAGLDTDPLDKQDKEKQQNFRRLSTLYGTNVRTVALTKERRKTKLGLGGGMPEGGAVAMGRSPSPAFSMNSSAKSINLANFDQPRSRRPSTANASIGGGRPRARTADFNPERPMTANETLRKLKELKKNKKQNMEEPLVDRLSRPKSAKPKFKRGPKPKTSAKDIDLKKEVHPDNEVGHPWYYGYNNSTKLPASSPFAIASRFGYRGATELVKQCSDRAQHIDIDHPKDIQIERDLVRPNEWGPSVHCEAAKAYNTTNTPKQWPKNTEFPSGAMLNEDSHTYWYNRETTLGITQRPKSALPERLRRTLEKEKHMLIQLKTTVNKERREIAANARPTSAPAGRRRKPKSLYSQNEERELYQLKGNNKLKYWGEISANVKRDLRPEYAKAVLSKKNKTQELVNSMKWLLLRELYKTWRRHLSRGQPAHPGLDDRLHAMKMHYNHSFKNYLKDVILLRKKSTLELDSDGVEFCKVTKEIFEEALSKCPKIVDHFADNIEHILRLSGVQQGMEAM</sequence>
<gene>
    <name evidence="2" type="ORF">TrRE_jg7158</name>
</gene>
<dbReference type="EMBL" id="BRXZ01000074">
    <property type="protein sequence ID" value="GMI04446.1"/>
    <property type="molecule type" value="Genomic_DNA"/>
</dbReference>
<accession>A0A9W7CE30</accession>
<evidence type="ECO:0000313" key="3">
    <source>
        <dbReference type="Proteomes" id="UP001165082"/>
    </source>
</evidence>
<feature type="compositionally biased region" description="Basic residues" evidence="1">
    <location>
        <begin position="162"/>
        <end position="175"/>
    </location>
</feature>
<dbReference type="OrthoDB" id="188676at2759"/>
<organism evidence="2 3">
    <name type="scientific">Triparma retinervis</name>
    <dbReference type="NCBI Taxonomy" id="2557542"/>
    <lineage>
        <taxon>Eukaryota</taxon>
        <taxon>Sar</taxon>
        <taxon>Stramenopiles</taxon>
        <taxon>Ochrophyta</taxon>
        <taxon>Bolidophyceae</taxon>
        <taxon>Parmales</taxon>
        <taxon>Triparmaceae</taxon>
        <taxon>Triparma</taxon>
    </lineage>
</organism>
<keyword evidence="3" id="KW-1185">Reference proteome</keyword>
<feature type="compositionally biased region" description="Basic and acidic residues" evidence="1">
    <location>
        <begin position="26"/>
        <end position="36"/>
    </location>
</feature>
<dbReference type="Proteomes" id="UP001165082">
    <property type="component" value="Unassembled WGS sequence"/>
</dbReference>
<feature type="region of interest" description="Disordered" evidence="1">
    <location>
        <begin position="348"/>
        <end position="370"/>
    </location>
</feature>
<feature type="region of interest" description="Disordered" evidence="1">
    <location>
        <begin position="1"/>
        <end position="38"/>
    </location>
</feature>
<comment type="caution">
    <text evidence="2">The sequence shown here is derived from an EMBL/GenBank/DDBJ whole genome shotgun (WGS) entry which is preliminary data.</text>
</comment>
<feature type="region of interest" description="Disordered" evidence="1">
    <location>
        <begin position="62"/>
        <end position="182"/>
    </location>
</feature>
<reference evidence="2" key="1">
    <citation type="submission" date="2022-07" db="EMBL/GenBank/DDBJ databases">
        <title>Genome analysis of Parmales, a sister group of diatoms, reveals the evolutionary specialization of diatoms from phago-mixotrophs to photoautotrophs.</title>
        <authorList>
            <person name="Ban H."/>
            <person name="Sato S."/>
            <person name="Yoshikawa S."/>
            <person name="Kazumasa Y."/>
            <person name="Nakamura Y."/>
            <person name="Ichinomiya M."/>
            <person name="Saitoh K."/>
            <person name="Sato N."/>
            <person name="Blanc-Mathieu R."/>
            <person name="Endo H."/>
            <person name="Kuwata A."/>
            <person name="Ogata H."/>
        </authorList>
    </citation>
    <scope>NUCLEOTIDE SEQUENCE</scope>
</reference>
<feature type="compositionally biased region" description="Basic and acidic residues" evidence="1">
    <location>
        <begin position="150"/>
        <end position="161"/>
    </location>
</feature>
<name>A0A9W7CE30_9STRA</name>
<proteinExistence type="predicted"/>
<evidence type="ECO:0000256" key="1">
    <source>
        <dbReference type="SAM" id="MobiDB-lite"/>
    </source>
</evidence>
<protein>
    <submittedName>
        <fullName evidence="2">Uncharacterized protein</fullName>
    </submittedName>
</protein>
<dbReference type="AlphaFoldDB" id="A0A9W7CE30"/>
<feature type="compositionally biased region" description="Polar residues" evidence="1">
    <location>
        <begin position="83"/>
        <end position="98"/>
    </location>
</feature>